<dbReference type="EMBL" id="QJJX01000017">
    <property type="protein sequence ID" value="PXX21611.1"/>
    <property type="molecule type" value="Genomic_DNA"/>
</dbReference>
<dbReference type="InterPro" id="IPR006439">
    <property type="entry name" value="HAD-SF_hydro_IA"/>
</dbReference>
<dbReference type="GO" id="GO:0006281">
    <property type="term" value="P:DNA repair"/>
    <property type="evidence" value="ECO:0007669"/>
    <property type="project" value="TreeGrafter"/>
</dbReference>
<dbReference type="SUPFAM" id="SSF56784">
    <property type="entry name" value="HAD-like"/>
    <property type="match status" value="1"/>
</dbReference>
<dbReference type="Pfam" id="PF13419">
    <property type="entry name" value="HAD_2"/>
    <property type="match status" value="1"/>
</dbReference>
<name>A0A318I9R8_9BACT</name>
<organism evidence="1 2">
    <name type="scientific">Hoylesella shahii DSM 15611 = JCM 12083</name>
    <dbReference type="NCBI Taxonomy" id="1122991"/>
    <lineage>
        <taxon>Bacteria</taxon>
        <taxon>Pseudomonadati</taxon>
        <taxon>Bacteroidota</taxon>
        <taxon>Bacteroidia</taxon>
        <taxon>Bacteroidales</taxon>
        <taxon>Prevotellaceae</taxon>
        <taxon>Hoylesella</taxon>
    </lineage>
</organism>
<dbReference type="InterPro" id="IPR023198">
    <property type="entry name" value="PGP-like_dom2"/>
</dbReference>
<gene>
    <name evidence="1" type="ORF">EJ73_01596</name>
</gene>
<dbReference type="InterPro" id="IPR050155">
    <property type="entry name" value="HAD-like_hydrolase_sf"/>
</dbReference>
<dbReference type="SFLD" id="SFLDS00003">
    <property type="entry name" value="Haloacid_Dehalogenase"/>
    <property type="match status" value="1"/>
</dbReference>
<dbReference type="PANTHER" id="PTHR43434:SF26">
    <property type="entry name" value="PYROPHOSPHATASE PPAX"/>
    <property type="match status" value="1"/>
</dbReference>
<dbReference type="NCBIfam" id="TIGR01549">
    <property type="entry name" value="HAD-SF-IA-v1"/>
    <property type="match status" value="1"/>
</dbReference>
<dbReference type="SFLD" id="SFLDG01135">
    <property type="entry name" value="C1.5.6:_HAD__Beta-PGM__Phospha"/>
    <property type="match status" value="1"/>
</dbReference>
<protein>
    <submittedName>
        <fullName evidence="1">Phosphoglycolate phosphatase</fullName>
    </submittedName>
</protein>
<dbReference type="Gene3D" id="3.40.50.1000">
    <property type="entry name" value="HAD superfamily/HAD-like"/>
    <property type="match status" value="1"/>
</dbReference>
<evidence type="ECO:0000313" key="2">
    <source>
        <dbReference type="Proteomes" id="UP000248314"/>
    </source>
</evidence>
<evidence type="ECO:0000313" key="1">
    <source>
        <dbReference type="EMBL" id="PXX21611.1"/>
    </source>
</evidence>
<dbReference type="InterPro" id="IPR036412">
    <property type="entry name" value="HAD-like_sf"/>
</dbReference>
<accession>A0A318I9R8</accession>
<comment type="caution">
    <text evidence="1">The sequence shown here is derived from an EMBL/GenBank/DDBJ whole genome shotgun (WGS) entry which is preliminary data.</text>
</comment>
<sequence>MLLTKFSYLCTKKMRIATVILDFDGTLGDSRRIIVDTLRETLRQHNLPVSTEEQCAATIGLPLKDAFVMLANVDEDIAMKCVNTYRSIFDVNNVTGAVKPFANVVDTIKQMYAAGLTLTIASSRGRDSLPHLVQSIGIGQYISYIVSAEDVVNAKPHPEPVLRTLEHLDAKPQETLVVGDMAFDIEMGRRANTFTCGVSYGNGSVNELEEAGANWVIDDFAQLLNIVF</sequence>
<dbReference type="Gene3D" id="1.10.150.240">
    <property type="entry name" value="Putative phosphatase, domain 2"/>
    <property type="match status" value="1"/>
</dbReference>
<dbReference type="PANTHER" id="PTHR43434">
    <property type="entry name" value="PHOSPHOGLYCOLATE PHOSPHATASE"/>
    <property type="match status" value="1"/>
</dbReference>
<keyword evidence="2" id="KW-1185">Reference proteome</keyword>
<proteinExistence type="predicted"/>
<dbReference type="AlphaFoldDB" id="A0A318I9R8"/>
<reference evidence="1 2" key="1">
    <citation type="submission" date="2018-05" db="EMBL/GenBank/DDBJ databases">
        <title>Genomic Encyclopedia of Type Strains, Phase I: the one thousand microbial genomes (KMG-I) project.</title>
        <authorList>
            <person name="Kyrpides N."/>
        </authorList>
    </citation>
    <scope>NUCLEOTIDE SEQUENCE [LARGE SCALE GENOMIC DNA]</scope>
    <source>
        <strain evidence="1 2">DSM 15611</strain>
    </source>
</reference>
<dbReference type="GO" id="GO:0008967">
    <property type="term" value="F:phosphoglycolate phosphatase activity"/>
    <property type="evidence" value="ECO:0007669"/>
    <property type="project" value="TreeGrafter"/>
</dbReference>
<dbReference type="Proteomes" id="UP000248314">
    <property type="component" value="Unassembled WGS sequence"/>
</dbReference>
<dbReference type="InterPro" id="IPR023214">
    <property type="entry name" value="HAD_sf"/>
</dbReference>
<dbReference type="STRING" id="1122991.GCA_000613445_02034"/>
<dbReference type="GO" id="GO:0005829">
    <property type="term" value="C:cytosol"/>
    <property type="evidence" value="ECO:0007669"/>
    <property type="project" value="TreeGrafter"/>
</dbReference>
<dbReference type="InterPro" id="IPR041492">
    <property type="entry name" value="HAD_2"/>
</dbReference>
<dbReference type="SFLD" id="SFLDG01129">
    <property type="entry name" value="C1.5:_HAD__Beta-PGM__Phosphata"/>
    <property type="match status" value="1"/>
</dbReference>